<gene>
    <name evidence="2" type="ORF">GCM10007923_11060</name>
</gene>
<reference evidence="3" key="1">
    <citation type="journal article" date="2019" name="Int. J. Syst. Evol. Microbiol.">
        <title>The Global Catalogue of Microorganisms (GCM) 10K type strain sequencing project: providing services to taxonomists for standard genome sequencing and annotation.</title>
        <authorList>
            <consortium name="The Broad Institute Genomics Platform"/>
            <consortium name="The Broad Institute Genome Sequencing Center for Infectious Disease"/>
            <person name="Wu L."/>
            <person name="Ma J."/>
        </authorList>
    </citation>
    <scope>NUCLEOTIDE SEQUENCE [LARGE SCALE GENOMIC DNA]</scope>
    <source>
        <strain evidence="3">NBRC 102122</strain>
    </source>
</reference>
<accession>A0ABQ5ZEM2</accession>
<dbReference type="EMBL" id="BSOP01000007">
    <property type="protein sequence ID" value="GLR49901.1"/>
    <property type="molecule type" value="Genomic_DNA"/>
</dbReference>
<feature type="signal peptide" evidence="1">
    <location>
        <begin position="1"/>
        <end position="23"/>
    </location>
</feature>
<evidence type="ECO:0000256" key="1">
    <source>
        <dbReference type="SAM" id="SignalP"/>
    </source>
</evidence>
<keyword evidence="1" id="KW-0732">Signal</keyword>
<evidence type="ECO:0000313" key="2">
    <source>
        <dbReference type="EMBL" id="GLR49901.1"/>
    </source>
</evidence>
<sequence length="61" mass="6520">MKIHHVVITAMSMLLVAAPTAEARNQPCSGKKGGIKACTKDGKFLCRNGTTSASKRKCTRD</sequence>
<dbReference type="RefSeq" id="WP_244770040.1">
    <property type="nucleotide sequence ID" value="NZ_BSOP01000007.1"/>
</dbReference>
<evidence type="ECO:0000313" key="3">
    <source>
        <dbReference type="Proteomes" id="UP001156702"/>
    </source>
</evidence>
<proteinExistence type="predicted"/>
<comment type="caution">
    <text evidence="2">The sequence shown here is derived from an EMBL/GenBank/DDBJ whole genome shotgun (WGS) entry which is preliminary data.</text>
</comment>
<keyword evidence="3" id="KW-1185">Reference proteome</keyword>
<dbReference type="Proteomes" id="UP001156702">
    <property type="component" value="Unassembled WGS sequence"/>
</dbReference>
<name>A0ABQ5ZEM2_9HYPH</name>
<feature type="chain" id="PRO_5045945628" evidence="1">
    <location>
        <begin position="24"/>
        <end position="61"/>
    </location>
</feature>
<protein>
    <submittedName>
        <fullName evidence="2">Uncharacterized protein</fullName>
    </submittedName>
</protein>
<organism evidence="2 3">
    <name type="scientific">Shinella yambaruensis</name>
    <dbReference type="NCBI Taxonomy" id="415996"/>
    <lineage>
        <taxon>Bacteria</taxon>
        <taxon>Pseudomonadati</taxon>
        <taxon>Pseudomonadota</taxon>
        <taxon>Alphaproteobacteria</taxon>
        <taxon>Hyphomicrobiales</taxon>
        <taxon>Rhizobiaceae</taxon>
        <taxon>Shinella</taxon>
    </lineage>
</organism>